<dbReference type="Proteomes" id="UP001176940">
    <property type="component" value="Unassembled WGS sequence"/>
</dbReference>
<protein>
    <recommendedName>
        <fullName evidence="9">Receptor ligand binding region domain-containing protein</fullName>
    </recommendedName>
</protein>
<evidence type="ECO:0000256" key="1">
    <source>
        <dbReference type="ARBA" id="ARBA00004141"/>
    </source>
</evidence>
<name>A0ABN9MA89_9NEOB</name>
<dbReference type="InterPro" id="IPR001828">
    <property type="entry name" value="ANF_lig-bd_rcpt"/>
</dbReference>
<dbReference type="InterPro" id="IPR000337">
    <property type="entry name" value="GPCR_3"/>
</dbReference>
<dbReference type="PANTHER" id="PTHR24061:SF599">
    <property type="entry name" value="G-PROTEIN COUPLED RECEPTORS FAMILY 3 PROFILE DOMAIN-CONTAINING PROTEIN"/>
    <property type="match status" value="1"/>
</dbReference>
<evidence type="ECO:0000256" key="5">
    <source>
        <dbReference type="ARBA" id="ARBA00023170"/>
    </source>
</evidence>
<sequence length="542" mass="60084">MMDTVAAAGSGLLIEAAVISPLSTVSILSNRVLFPSFFRTVASDTIETVGLSKLVLHFGWTWVGLLATDNDYGLQGILPVKQQLIKSGACVAFTEYIRLGQQDRNAPYIAKVIKKSTVKVIIVFSIGVELVLLFDEMLKQDVKGKIFVANSGWAMSIILLLTNYVQILSGTIGLTIYNPMVPGYNEFLNKIRPSKSSNNHWTTLFWENIFSCQFSNSTIIPVNTSFKTCTEEEDFNDIKDSSAFRATLKFTYTFYAAIQFAAKSLQDVGSCSMGPVPDGNCPDIWRIKHWQLIRYMKKVQLFLNNDSENYFDGNGNPPALYSILNWQKNLQGSMIHIKVGNYNGGAPSGSGISINSSLLRWAMGDQQGKHRVTKRRAALSNPMFTLVTILKVKKTNSTYLPTAVCPRRCALHSSCTGCERRSAGKQSRDVTALLSGRCAHTDSTGGVQSRAPGTDSGSVGPRKRKKRRTRRKTQRSCVRFAAFFVLSDTVRYLKVSVSDSIGRYPKNIGYRRYRYPIPIQVNGTSSIGRLCCTGNVGTLYFL</sequence>
<evidence type="ECO:0000256" key="2">
    <source>
        <dbReference type="ARBA" id="ARBA00022692"/>
    </source>
</evidence>
<keyword evidence="5" id="KW-0675">Receptor</keyword>
<evidence type="ECO:0000256" key="4">
    <source>
        <dbReference type="ARBA" id="ARBA00023136"/>
    </source>
</evidence>
<dbReference type="InterPro" id="IPR000068">
    <property type="entry name" value="GPCR_3_Ca_sens_rcpt-rel"/>
</dbReference>
<evidence type="ECO:0000259" key="9">
    <source>
        <dbReference type="Pfam" id="PF01094"/>
    </source>
</evidence>
<feature type="transmembrane region" description="Helical" evidence="8">
    <location>
        <begin position="116"/>
        <end position="134"/>
    </location>
</feature>
<dbReference type="PANTHER" id="PTHR24061">
    <property type="entry name" value="CALCIUM-SENSING RECEPTOR-RELATED"/>
    <property type="match status" value="1"/>
</dbReference>
<dbReference type="PRINTS" id="PR00592">
    <property type="entry name" value="CASENSINGR"/>
</dbReference>
<dbReference type="Gene3D" id="3.40.50.2300">
    <property type="match status" value="2"/>
</dbReference>
<reference evidence="10" key="1">
    <citation type="submission" date="2023-07" db="EMBL/GenBank/DDBJ databases">
        <authorList>
            <person name="Stuckert A."/>
        </authorList>
    </citation>
    <scope>NUCLEOTIDE SEQUENCE</scope>
</reference>
<evidence type="ECO:0000313" key="10">
    <source>
        <dbReference type="EMBL" id="CAJ0959963.1"/>
    </source>
</evidence>
<dbReference type="PRINTS" id="PR00248">
    <property type="entry name" value="GPCRMGR"/>
</dbReference>
<keyword evidence="6" id="KW-0325">Glycoprotein</keyword>
<feature type="domain" description="Receptor ligand binding region" evidence="9">
    <location>
        <begin position="17"/>
        <end position="329"/>
    </location>
</feature>
<proteinExistence type="predicted"/>
<keyword evidence="4 8" id="KW-0472">Membrane</keyword>
<gene>
    <name evidence="10" type="ORF">RIMI_LOCUS17062211</name>
</gene>
<dbReference type="EMBL" id="CAUEEQ010048942">
    <property type="protein sequence ID" value="CAJ0959963.1"/>
    <property type="molecule type" value="Genomic_DNA"/>
</dbReference>
<evidence type="ECO:0000256" key="7">
    <source>
        <dbReference type="SAM" id="MobiDB-lite"/>
    </source>
</evidence>
<comment type="caution">
    <text evidence="10">The sequence shown here is derived from an EMBL/GenBank/DDBJ whole genome shotgun (WGS) entry which is preliminary data.</text>
</comment>
<evidence type="ECO:0000256" key="6">
    <source>
        <dbReference type="ARBA" id="ARBA00023180"/>
    </source>
</evidence>
<comment type="subcellular location">
    <subcellularLocation>
        <location evidence="1">Membrane</location>
        <topology evidence="1">Multi-pass membrane protein</topology>
    </subcellularLocation>
</comment>
<organism evidence="10 11">
    <name type="scientific">Ranitomeya imitator</name>
    <name type="common">mimic poison frog</name>
    <dbReference type="NCBI Taxonomy" id="111125"/>
    <lineage>
        <taxon>Eukaryota</taxon>
        <taxon>Metazoa</taxon>
        <taxon>Chordata</taxon>
        <taxon>Craniata</taxon>
        <taxon>Vertebrata</taxon>
        <taxon>Euteleostomi</taxon>
        <taxon>Amphibia</taxon>
        <taxon>Batrachia</taxon>
        <taxon>Anura</taxon>
        <taxon>Neobatrachia</taxon>
        <taxon>Hyloidea</taxon>
        <taxon>Dendrobatidae</taxon>
        <taxon>Dendrobatinae</taxon>
        <taxon>Ranitomeya</taxon>
    </lineage>
</organism>
<evidence type="ECO:0000256" key="8">
    <source>
        <dbReference type="SAM" id="Phobius"/>
    </source>
</evidence>
<keyword evidence="11" id="KW-1185">Reference proteome</keyword>
<feature type="compositionally biased region" description="Basic residues" evidence="7">
    <location>
        <begin position="461"/>
        <end position="473"/>
    </location>
</feature>
<feature type="transmembrane region" description="Helical" evidence="8">
    <location>
        <begin position="146"/>
        <end position="165"/>
    </location>
</feature>
<keyword evidence="3 8" id="KW-1133">Transmembrane helix</keyword>
<accession>A0ABN9MA89</accession>
<feature type="region of interest" description="Disordered" evidence="7">
    <location>
        <begin position="440"/>
        <end position="473"/>
    </location>
</feature>
<keyword evidence="2 8" id="KW-0812">Transmembrane</keyword>
<dbReference type="InterPro" id="IPR028082">
    <property type="entry name" value="Peripla_BP_I"/>
</dbReference>
<evidence type="ECO:0000313" key="11">
    <source>
        <dbReference type="Proteomes" id="UP001176940"/>
    </source>
</evidence>
<dbReference type="Pfam" id="PF01094">
    <property type="entry name" value="ANF_receptor"/>
    <property type="match status" value="1"/>
</dbReference>
<evidence type="ECO:0000256" key="3">
    <source>
        <dbReference type="ARBA" id="ARBA00022989"/>
    </source>
</evidence>
<dbReference type="SUPFAM" id="SSF53822">
    <property type="entry name" value="Periplasmic binding protein-like I"/>
    <property type="match status" value="1"/>
</dbReference>